<evidence type="ECO:0000313" key="8">
    <source>
        <dbReference type="Proteomes" id="UP001057868"/>
    </source>
</evidence>
<protein>
    <recommendedName>
        <fullName evidence="6">Glutathionylspermidine synthase pre-ATP-grasp-like domain-containing protein</fullName>
    </recommendedName>
</protein>
<keyword evidence="1" id="KW-0436">Ligase</keyword>
<sequence>MLKSHYDGYRSLSDMMMFKYDMVHTTRKNDVFADEPTFISEALANKFKNSSEILNSLIERILNGVNKDFEDVKPYIPDFKYKDEIIAIKRKLPETLWVRYDGFRKEDGVFYSELNYDKPCAQRECSFNSTFEGAFGDNFDKDLCSVFKRICSEEIPDKKDLNIAFLTAPSRYEETHLAIYIKNLLEDSNHFFILAGPDNFNVIGDKVYAFNKQIDVMIRLYPTEFLYEVRDFEHILSLHDNNKFLILNDPRVIIAQCKSLYAYLWALADAKDSRLSEAEINVITSVLPKTEILSEANFYKALCDKDKYVVKPVFGRYSIDVFIGTLHNEAEWKESMKYVEEQMQHKVFILQEFCEIEVETAPYYDERFSYDVEAFGNYGIFLSGHDFIGSCIRWNDDYLTEEESTWISSVSINKAPKLRTINPNVDIEALKKEAILEYGFTGIYAKNYEYLSKEIIVMEDEKLEELKEATEKLATIFKKTAKLIYDNLDLYGDILGIQNLEETIKREFTDELVFIGRMDWILDKYGDFKVLELNAETPAGVFESLVIDKLYYDRIIGNENLKVNRINDKLASLIKDQFYKILEDARRKKAVSTVAIVSTTYYEDWYTINSIYDAIKGEYIKENEDVSVELFIGSIYDIEIKDEQCYLYGNKIDCFYRFYPLDWFFEPQYEVEAIGRLINKSIFSINPSWSIIPQSKGFFSAIYELLKYDFYDEKESMLIKKYIPYTTFDPTNLNGNYVVKPLLGREGNKVRLSYELDQLPDYDCIFQETIRGATHKFTVKSNLSTWKENLYPIIGTYIVGETFAGAYTRVGSKITNNICMYSPLYTMEGEVVK</sequence>
<comment type="caution">
    <text evidence="7">The sequence shown here is derived from an EMBL/GenBank/DDBJ whole genome shotgun (WGS) entry which is preliminary data.</text>
</comment>
<organism evidence="7 8">
    <name type="scientific">Clostridium folliculivorans</name>
    <dbReference type="NCBI Taxonomy" id="2886038"/>
    <lineage>
        <taxon>Bacteria</taxon>
        <taxon>Bacillati</taxon>
        <taxon>Bacillota</taxon>
        <taxon>Clostridia</taxon>
        <taxon>Eubacteriales</taxon>
        <taxon>Clostridiaceae</taxon>
        <taxon>Clostridium</taxon>
    </lineage>
</organism>
<keyword evidence="3" id="KW-0547">Nucleotide-binding</keyword>
<accession>A0A9W5Y695</accession>
<dbReference type="Proteomes" id="UP001057868">
    <property type="component" value="Unassembled WGS sequence"/>
</dbReference>
<dbReference type="GO" id="GO:0046872">
    <property type="term" value="F:metal ion binding"/>
    <property type="evidence" value="ECO:0007669"/>
    <property type="project" value="UniProtKB-KW"/>
</dbReference>
<dbReference type="AlphaFoldDB" id="A0A9W5Y695"/>
<evidence type="ECO:0000256" key="3">
    <source>
        <dbReference type="ARBA" id="ARBA00022741"/>
    </source>
</evidence>
<keyword evidence="4" id="KW-0067">ATP-binding</keyword>
<dbReference type="GO" id="GO:0005524">
    <property type="term" value="F:ATP binding"/>
    <property type="evidence" value="ECO:0007669"/>
    <property type="project" value="UniProtKB-KW"/>
</dbReference>
<dbReference type="RefSeq" id="WP_261854063.1">
    <property type="nucleotide sequence ID" value="NZ_BQXY01000010.1"/>
</dbReference>
<reference evidence="7" key="1">
    <citation type="journal article" date="2023" name="Int. J. Syst. Evol. Microbiol.">
        <title>&lt;i&gt;Clostridium folliculivorans&lt;/i&gt; sp. nov., isolated from soil samples of an organic paddy in Japan.</title>
        <authorList>
            <person name="Tazawa J."/>
            <person name="Kobayashi H."/>
            <person name="Tanizawa Y."/>
            <person name="Uchino A."/>
            <person name="Tanaka F."/>
            <person name="Urashima Y."/>
            <person name="Miura S."/>
            <person name="Sakamoto M."/>
            <person name="Ohkuma M."/>
            <person name="Tohno M."/>
        </authorList>
    </citation>
    <scope>NUCLEOTIDE SEQUENCE</scope>
    <source>
        <strain evidence="7">D1-1</strain>
    </source>
</reference>
<keyword evidence="5" id="KW-0460">Magnesium</keyword>
<feature type="domain" description="Glutathionylspermidine synthase pre-ATP-grasp-like" evidence="6">
    <location>
        <begin position="159"/>
        <end position="408"/>
    </location>
</feature>
<evidence type="ECO:0000256" key="4">
    <source>
        <dbReference type="ARBA" id="ARBA00022840"/>
    </source>
</evidence>
<keyword evidence="8" id="KW-1185">Reference proteome</keyword>
<evidence type="ECO:0000259" key="6">
    <source>
        <dbReference type="Pfam" id="PF03738"/>
    </source>
</evidence>
<dbReference type="Gene3D" id="3.30.1490.330">
    <property type="match status" value="2"/>
</dbReference>
<dbReference type="EMBL" id="BQXY01000010">
    <property type="protein sequence ID" value="GKU27192.1"/>
    <property type="molecule type" value="Genomic_DNA"/>
</dbReference>
<name>A0A9W5Y695_9CLOT</name>
<feature type="domain" description="Glutathionylspermidine synthase pre-ATP-grasp-like" evidence="6">
    <location>
        <begin position="434"/>
        <end position="823"/>
    </location>
</feature>
<dbReference type="InterPro" id="IPR005494">
    <property type="entry name" value="GSPS_pre-ATP-grasp-like_dom"/>
</dbReference>
<evidence type="ECO:0000313" key="7">
    <source>
        <dbReference type="EMBL" id="GKU27192.1"/>
    </source>
</evidence>
<dbReference type="Pfam" id="PF03738">
    <property type="entry name" value="GSP_synth"/>
    <property type="match status" value="2"/>
</dbReference>
<keyword evidence="2" id="KW-0479">Metal-binding</keyword>
<dbReference type="GO" id="GO:0016874">
    <property type="term" value="F:ligase activity"/>
    <property type="evidence" value="ECO:0007669"/>
    <property type="project" value="UniProtKB-KW"/>
</dbReference>
<gene>
    <name evidence="7" type="ORF">CFOLD11_40190</name>
</gene>
<evidence type="ECO:0000256" key="5">
    <source>
        <dbReference type="ARBA" id="ARBA00022842"/>
    </source>
</evidence>
<dbReference type="SUPFAM" id="SSF56059">
    <property type="entry name" value="Glutathione synthetase ATP-binding domain-like"/>
    <property type="match status" value="2"/>
</dbReference>
<evidence type="ECO:0000256" key="1">
    <source>
        <dbReference type="ARBA" id="ARBA00022598"/>
    </source>
</evidence>
<proteinExistence type="predicted"/>
<evidence type="ECO:0000256" key="2">
    <source>
        <dbReference type="ARBA" id="ARBA00022723"/>
    </source>
</evidence>